<dbReference type="AlphaFoldDB" id="A0A0F9H6S9"/>
<dbReference type="EMBL" id="LAZR01025730">
    <property type="protein sequence ID" value="KKL70982.1"/>
    <property type="molecule type" value="Genomic_DNA"/>
</dbReference>
<sequence length="175" mass="19495">MGRRTKYPWELMRTAYVSGRCDTYLEVATAFGVNVKRVEERAAPHREGWFRLRVAQDDNVLDSALASLKEEDVDKLARLFKNRTDISLAVMKRASDELEKKESIATADIPSFLLAAARLSDPIIRAAESSGKNNTDKQKANPLHIHAPNATVVSVQQMLAFIGKKRGVKGIVEES</sequence>
<evidence type="ECO:0000313" key="1">
    <source>
        <dbReference type="EMBL" id="KKL70982.1"/>
    </source>
</evidence>
<proteinExistence type="predicted"/>
<protein>
    <submittedName>
        <fullName evidence="1">Uncharacterized protein</fullName>
    </submittedName>
</protein>
<comment type="caution">
    <text evidence="1">The sequence shown here is derived from an EMBL/GenBank/DDBJ whole genome shotgun (WGS) entry which is preliminary data.</text>
</comment>
<organism evidence="1">
    <name type="scientific">marine sediment metagenome</name>
    <dbReference type="NCBI Taxonomy" id="412755"/>
    <lineage>
        <taxon>unclassified sequences</taxon>
        <taxon>metagenomes</taxon>
        <taxon>ecological metagenomes</taxon>
    </lineage>
</organism>
<accession>A0A0F9H6S9</accession>
<reference evidence="1" key="1">
    <citation type="journal article" date="2015" name="Nature">
        <title>Complex archaea that bridge the gap between prokaryotes and eukaryotes.</title>
        <authorList>
            <person name="Spang A."/>
            <person name="Saw J.H."/>
            <person name="Jorgensen S.L."/>
            <person name="Zaremba-Niedzwiedzka K."/>
            <person name="Martijn J."/>
            <person name="Lind A.E."/>
            <person name="van Eijk R."/>
            <person name="Schleper C."/>
            <person name="Guy L."/>
            <person name="Ettema T.J."/>
        </authorList>
    </citation>
    <scope>NUCLEOTIDE SEQUENCE</scope>
</reference>
<gene>
    <name evidence="1" type="ORF">LCGC14_2099470</name>
</gene>
<name>A0A0F9H6S9_9ZZZZ</name>